<dbReference type="AlphaFoldDB" id="A0A0J6VVM2"/>
<dbReference type="Proteomes" id="UP000036313">
    <property type="component" value="Unassembled WGS sequence"/>
</dbReference>
<protein>
    <submittedName>
        <fullName evidence="1">Uncharacterized protein</fullName>
    </submittedName>
</protein>
<evidence type="ECO:0000313" key="1">
    <source>
        <dbReference type="EMBL" id="KMO73523.1"/>
    </source>
</evidence>
<organism evidence="1 2">
    <name type="scientific">Mycolicibacterium obuense</name>
    <dbReference type="NCBI Taxonomy" id="1807"/>
    <lineage>
        <taxon>Bacteria</taxon>
        <taxon>Bacillati</taxon>
        <taxon>Actinomycetota</taxon>
        <taxon>Actinomycetes</taxon>
        <taxon>Mycobacteriales</taxon>
        <taxon>Mycobacteriaceae</taxon>
        <taxon>Mycolicibacterium</taxon>
    </lineage>
</organism>
<name>A0A0J6VVM2_9MYCO</name>
<dbReference type="PATRIC" id="fig|1807.14.peg.3879"/>
<reference evidence="1 2" key="1">
    <citation type="journal article" date="2015" name="Genome Biol. Evol.">
        <title>Characterization of Three Mycobacterium spp. with Potential Use in Bioremediation by Genome Sequencing and Comparative Genomics.</title>
        <authorList>
            <person name="Das S."/>
            <person name="Pettersson B.M."/>
            <person name="Behra P.R."/>
            <person name="Ramesh M."/>
            <person name="Dasgupta S."/>
            <person name="Bhattacharya A."/>
            <person name="Kirsebom L.A."/>
        </authorList>
    </citation>
    <scope>NUCLEOTIDE SEQUENCE [LARGE SCALE GENOMIC DNA]</scope>
    <source>
        <strain evidence="1 2">DSM 44075</strain>
    </source>
</reference>
<comment type="caution">
    <text evidence="1">The sequence shown here is derived from an EMBL/GenBank/DDBJ whole genome shotgun (WGS) entry which is preliminary data.</text>
</comment>
<accession>A0A0J6VVM2</accession>
<gene>
    <name evidence="1" type="ORF">MOBUDSM44075_03855</name>
</gene>
<evidence type="ECO:0000313" key="2">
    <source>
        <dbReference type="Proteomes" id="UP000036313"/>
    </source>
</evidence>
<dbReference type="EMBL" id="JYNU01000026">
    <property type="protein sequence ID" value="KMO73523.1"/>
    <property type="molecule type" value="Genomic_DNA"/>
</dbReference>
<proteinExistence type="predicted"/>
<sequence length="46" mass="5126">MGELEDAIDPDNTSRRHARLALSCNEFQARSSRLSLGDATVRGDHR</sequence>